<evidence type="ECO:0000313" key="4">
    <source>
        <dbReference type="WBParaSite" id="PSU_v2.g10445.t1"/>
    </source>
</evidence>
<dbReference type="SUPFAM" id="SSF57756">
    <property type="entry name" value="Retrovirus zinc finger-like domains"/>
    <property type="match status" value="1"/>
</dbReference>
<dbReference type="Pfam" id="PF00098">
    <property type="entry name" value="zf-CCHC"/>
    <property type="match status" value="1"/>
</dbReference>
<dbReference type="WBParaSite" id="PSU_v2.g10445.t1">
    <property type="protein sequence ID" value="PSU_v2.g10445.t1"/>
    <property type="gene ID" value="PSU_v2.g10445"/>
</dbReference>
<dbReference type="SMART" id="SM00343">
    <property type="entry name" value="ZnF_C2HC"/>
    <property type="match status" value="2"/>
</dbReference>
<evidence type="ECO:0000256" key="1">
    <source>
        <dbReference type="PROSITE-ProRule" id="PRU00047"/>
    </source>
</evidence>
<feature type="domain" description="CCHC-type" evidence="2">
    <location>
        <begin position="117"/>
        <end position="131"/>
    </location>
</feature>
<accession>A0A914XV75</accession>
<keyword evidence="1" id="KW-0863">Zinc-finger</keyword>
<dbReference type="AlphaFoldDB" id="A0A914XV75"/>
<dbReference type="GO" id="GO:0019899">
    <property type="term" value="F:enzyme binding"/>
    <property type="evidence" value="ECO:0007669"/>
    <property type="project" value="UniProtKB-ARBA"/>
</dbReference>
<proteinExistence type="predicted"/>
<dbReference type="PROSITE" id="PS50158">
    <property type="entry name" value="ZF_CCHC"/>
    <property type="match status" value="2"/>
</dbReference>
<protein>
    <submittedName>
        <fullName evidence="4">CCHC-type domain-containing protein</fullName>
    </submittedName>
</protein>
<reference evidence="4" key="1">
    <citation type="submission" date="2022-11" db="UniProtKB">
        <authorList>
            <consortium name="WormBaseParasite"/>
        </authorList>
    </citation>
    <scope>IDENTIFICATION</scope>
</reference>
<organism evidence="3 4">
    <name type="scientific">Panagrolaimus superbus</name>
    <dbReference type="NCBI Taxonomy" id="310955"/>
    <lineage>
        <taxon>Eukaryota</taxon>
        <taxon>Metazoa</taxon>
        <taxon>Ecdysozoa</taxon>
        <taxon>Nematoda</taxon>
        <taxon>Chromadorea</taxon>
        <taxon>Rhabditida</taxon>
        <taxon>Tylenchina</taxon>
        <taxon>Panagrolaimomorpha</taxon>
        <taxon>Panagrolaimoidea</taxon>
        <taxon>Panagrolaimidae</taxon>
        <taxon>Panagrolaimus</taxon>
    </lineage>
</organism>
<dbReference type="Gene3D" id="4.10.60.10">
    <property type="entry name" value="Zinc finger, CCHC-type"/>
    <property type="match status" value="1"/>
</dbReference>
<keyword evidence="1" id="KW-0479">Metal-binding</keyword>
<evidence type="ECO:0000313" key="3">
    <source>
        <dbReference type="Proteomes" id="UP000887577"/>
    </source>
</evidence>
<evidence type="ECO:0000259" key="2">
    <source>
        <dbReference type="PROSITE" id="PS50158"/>
    </source>
</evidence>
<feature type="domain" description="CCHC-type" evidence="2">
    <location>
        <begin position="98"/>
        <end position="112"/>
    </location>
</feature>
<dbReference type="GO" id="GO:0008270">
    <property type="term" value="F:zinc ion binding"/>
    <property type="evidence" value="ECO:0007669"/>
    <property type="project" value="UniProtKB-KW"/>
</dbReference>
<dbReference type="GO" id="GO:0003676">
    <property type="term" value="F:nucleic acid binding"/>
    <property type="evidence" value="ECO:0007669"/>
    <property type="project" value="InterPro"/>
</dbReference>
<name>A0A914XV75_9BILA</name>
<sequence length="149" mass="17167">MQVKREPGQSWSEFCRSHERAVGSCEFAETEDPREVVGILTLLNSIDDEALKRKLMEPENAKKSLKELYNFIRCYENTSVSYKRPLISTEINTVKSACYACGETGHRKAECKHKEARCAKCGKYGHLEKACFRKQHLVNRLDFDTVELM</sequence>
<keyword evidence="1" id="KW-0862">Zinc</keyword>
<dbReference type="InterPro" id="IPR001878">
    <property type="entry name" value="Znf_CCHC"/>
</dbReference>
<dbReference type="Proteomes" id="UP000887577">
    <property type="component" value="Unplaced"/>
</dbReference>
<dbReference type="InterPro" id="IPR036875">
    <property type="entry name" value="Znf_CCHC_sf"/>
</dbReference>
<keyword evidence="3" id="KW-1185">Reference proteome</keyword>